<feature type="transmembrane region" description="Helical" evidence="1">
    <location>
        <begin position="78"/>
        <end position="95"/>
    </location>
</feature>
<dbReference type="Proteomes" id="UP000297477">
    <property type="component" value="Unassembled WGS sequence"/>
</dbReference>
<keyword evidence="1" id="KW-1133">Transmembrane helix</keyword>
<proteinExistence type="predicted"/>
<sequence>MHPDPFESAHPAPAGPRPTRWWLWLLGALLCALAVVAVFQTFVRSSTGQVLEYRAFQAVEPAPGDAFGPSPATTALTYAPYVALGCAALGVAVQLSRRRWQSAVAVVAAAVGANVTTQVLKHGLERPYFDNGVPYVVGNSLPSGHTTLAATAAAVLLLTAPVRWRPLAALVGAVLTGVISSAAFLEAWHRPSDMVAAIAVAAGWAFLAAPFVQREDGIDRGQTASPTTCEVVLWAAGILGVAASAVLLGMAVSTADPSPSPGPIALTAGVVICVTPAPLAWAALVTSLRHERRWQRRRTRRRPRPYARAF</sequence>
<keyword evidence="1" id="KW-0812">Transmembrane</keyword>
<evidence type="ECO:0000259" key="2">
    <source>
        <dbReference type="SMART" id="SM00014"/>
    </source>
</evidence>
<feature type="transmembrane region" description="Helical" evidence="1">
    <location>
        <begin position="140"/>
        <end position="160"/>
    </location>
</feature>
<dbReference type="RefSeq" id="WP_067188560.1">
    <property type="nucleotide sequence ID" value="NZ_SPKT01000022.1"/>
</dbReference>
<reference evidence="3 4" key="1">
    <citation type="submission" date="2019-03" db="EMBL/GenBank/DDBJ databases">
        <title>Reclassification of Micrococcus aloeverae and Micrococcus yunnanensis as later heterotypic synonyms of Micrococcus luteus.</title>
        <authorList>
            <person name="Huang C.-H."/>
        </authorList>
    </citation>
    <scope>NUCLEOTIDE SEQUENCE [LARGE SCALE GENOMIC DNA]</scope>
    <source>
        <strain evidence="3 4">BCRC 12151</strain>
    </source>
</reference>
<dbReference type="InterPro" id="IPR036938">
    <property type="entry name" value="PAP2/HPO_sf"/>
</dbReference>
<dbReference type="Gene3D" id="1.20.144.10">
    <property type="entry name" value="Phosphatidic acid phosphatase type 2/haloperoxidase"/>
    <property type="match status" value="1"/>
</dbReference>
<keyword evidence="1" id="KW-0472">Membrane</keyword>
<feature type="transmembrane region" description="Helical" evidence="1">
    <location>
        <begin position="264"/>
        <end position="288"/>
    </location>
</feature>
<feature type="transmembrane region" description="Helical" evidence="1">
    <location>
        <begin position="167"/>
        <end position="188"/>
    </location>
</feature>
<dbReference type="InterPro" id="IPR000326">
    <property type="entry name" value="PAP2/HPO"/>
</dbReference>
<evidence type="ECO:0000313" key="4">
    <source>
        <dbReference type="Proteomes" id="UP000297477"/>
    </source>
</evidence>
<gene>
    <name evidence="3" type="ORF">E4A49_09770</name>
</gene>
<feature type="domain" description="Phosphatidic acid phosphatase type 2/haloperoxidase" evidence="2">
    <location>
        <begin position="102"/>
        <end position="209"/>
    </location>
</feature>
<dbReference type="SMART" id="SM00014">
    <property type="entry name" value="acidPPc"/>
    <property type="match status" value="1"/>
</dbReference>
<name>A0ABY2K0J0_9MICC</name>
<dbReference type="EMBL" id="SPKT01000022">
    <property type="protein sequence ID" value="TFH98157.1"/>
    <property type="molecule type" value="Genomic_DNA"/>
</dbReference>
<feature type="transmembrane region" description="Helical" evidence="1">
    <location>
        <begin position="102"/>
        <end position="120"/>
    </location>
</feature>
<dbReference type="Pfam" id="PF01569">
    <property type="entry name" value="PAP2"/>
    <property type="match status" value="1"/>
</dbReference>
<accession>A0ABY2K0J0</accession>
<keyword evidence="4" id="KW-1185">Reference proteome</keyword>
<feature type="transmembrane region" description="Helical" evidence="1">
    <location>
        <begin position="21"/>
        <end position="43"/>
    </location>
</feature>
<organism evidence="3 4">
    <name type="scientific">Micrococcus lylae</name>
    <dbReference type="NCBI Taxonomy" id="1273"/>
    <lineage>
        <taxon>Bacteria</taxon>
        <taxon>Bacillati</taxon>
        <taxon>Actinomycetota</taxon>
        <taxon>Actinomycetes</taxon>
        <taxon>Micrococcales</taxon>
        <taxon>Micrococcaceae</taxon>
        <taxon>Micrococcus</taxon>
    </lineage>
</organism>
<dbReference type="SUPFAM" id="SSF48317">
    <property type="entry name" value="Acid phosphatase/Vanadium-dependent haloperoxidase"/>
    <property type="match status" value="1"/>
</dbReference>
<comment type="caution">
    <text evidence="3">The sequence shown here is derived from an EMBL/GenBank/DDBJ whole genome shotgun (WGS) entry which is preliminary data.</text>
</comment>
<evidence type="ECO:0000256" key="1">
    <source>
        <dbReference type="SAM" id="Phobius"/>
    </source>
</evidence>
<feature type="transmembrane region" description="Helical" evidence="1">
    <location>
        <begin position="194"/>
        <end position="212"/>
    </location>
</feature>
<feature type="transmembrane region" description="Helical" evidence="1">
    <location>
        <begin position="232"/>
        <end position="252"/>
    </location>
</feature>
<evidence type="ECO:0000313" key="3">
    <source>
        <dbReference type="EMBL" id="TFH98157.1"/>
    </source>
</evidence>
<protein>
    <submittedName>
        <fullName evidence="3">Phosphatase PAP2 family protein</fullName>
    </submittedName>
</protein>